<comment type="caution">
    <text evidence="7">The sequence shown here is derived from an EMBL/GenBank/DDBJ whole genome shotgun (WGS) entry which is preliminary data.</text>
</comment>
<dbReference type="AlphaFoldDB" id="A0A0J7I4S5"/>
<reference evidence="7 8" key="1">
    <citation type="journal article" date="2013" name="Int. J. Syst. Evol. Microbiol.">
        <title>Chryseobacterium angstadtii sp. nov., isolated from a newt tank.</title>
        <authorList>
            <person name="Kirk K.E."/>
            <person name="Hoffman J.A."/>
            <person name="Smith K.A."/>
            <person name="Strahan B.L."/>
            <person name="Failor K.C."/>
            <person name="Krebs J.E."/>
            <person name="Gale A.N."/>
            <person name="Do T.D."/>
            <person name="Sontag T.C."/>
            <person name="Batties A.M."/>
            <person name="Mistiszyn K."/>
            <person name="Newman J.D."/>
        </authorList>
    </citation>
    <scope>NUCLEOTIDE SEQUENCE [LARGE SCALE GENOMIC DNA]</scope>
    <source>
        <strain evidence="7 8">KM</strain>
    </source>
</reference>
<evidence type="ECO:0000313" key="8">
    <source>
        <dbReference type="Proteomes" id="UP000036261"/>
    </source>
</evidence>
<keyword evidence="8" id="KW-1185">Reference proteome</keyword>
<keyword evidence="3 5" id="KW-1133">Transmembrane helix</keyword>
<dbReference type="InterPro" id="IPR010982">
    <property type="entry name" value="Lambda_DNA-bd_dom_sf"/>
</dbReference>
<name>A0A0J7I4S5_9FLAO</name>
<dbReference type="PROSITE" id="PS50943">
    <property type="entry name" value="HTH_CROC1"/>
    <property type="match status" value="1"/>
</dbReference>
<proteinExistence type="predicted"/>
<feature type="transmembrane region" description="Helical" evidence="5">
    <location>
        <begin position="110"/>
        <end position="130"/>
    </location>
</feature>
<dbReference type="RefSeq" id="WP_048507517.1">
    <property type="nucleotide sequence ID" value="NZ_LFND01000005.1"/>
</dbReference>
<dbReference type="Gene3D" id="1.10.260.40">
    <property type="entry name" value="lambda repressor-like DNA-binding domains"/>
    <property type="match status" value="1"/>
</dbReference>
<dbReference type="PATRIC" id="fig|558151.6.peg.3184"/>
<organism evidence="7 8">
    <name type="scientific">Chryseobacterium angstadtii</name>
    <dbReference type="NCBI Taxonomy" id="558151"/>
    <lineage>
        <taxon>Bacteria</taxon>
        <taxon>Pseudomonadati</taxon>
        <taxon>Bacteroidota</taxon>
        <taxon>Flavobacteriia</taxon>
        <taxon>Flavobacteriales</taxon>
        <taxon>Weeksellaceae</taxon>
        <taxon>Chryseobacterium group</taxon>
        <taxon>Chryseobacterium</taxon>
    </lineage>
</organism>
<dbReference type="STRING" id="558151.ACM46_15065"/>
<evidence type="ECO:0000259" key="6">
    <source>
        <dbReference type="PROSITE" id="PS50943"/>
    </source>
</evidence>
<dbReference type="GO" id="GO:0003677">
    <property type="term" value="F:DNA binding"/>
    <property type="evidence" value="ECO:0007669"/>
    <property type="project" value="InterPro"/>
</dbReference>
<evidence type="ECO:0000256" key="4">
    <source>
        <dbReference type="ARBA" id="ARBA00023136"/>
    </source>
</evidence>
<evidence type="ECO:0000256" key="2">
    <source>
        <dbReference type="ARBA" id="ARBA00022692"/>
    </source>
</evidence>
<dbReference type="InterPro" id="IPR001387">
    <property type="entry name" value="Cro/C1-type_HTH"/>
</dbReference>
<dbReference type="CDD" id="cd00093">
    <property type="entry name" value="HTH_XRE"/>
    <property type="match status" value="1"/>
</dbReference>
<evidence type="ECO:0000313" key="7">
    <source>
        <dbReference type="EMBL" id="KMQ61352.1"/>
    </source>
</evidence>
<feature type="domain" description="HTH cro/C1-type" evidence="6">
    <location>
        <begin position="4"/>
        <end position="57"/>
    </location>
</feature>
<accession>A0A0J7I4S5</accession>
<protein>
    <recommendedName>
        <fullName evidence="6">HTH cro/C1-type domain-containing protein</fullName>
    </recommendedName>
</protein>
<feature type="transmembrane region" description="Helical" evidence="5">
    <location>
        <begin position="78"/>
        <end position="98"/>
    </location>
</feature>
<dbReference type="Pfam" id="PF01381">
    <property type="entry name" value="HTH_3"/>
    <property type="match status" value="1"/>
</dbReference>
<keyword evidence="4 5" id="KW-0472">Membrane</keyword>
<keyword evidence="2 5" id="KW-0812">Transmembrane</keyword>
<evidence type="ECO:0000256" key="3">
    <source>
        <dbReference type="ARBA" id="ARBA00022989"/>
    </source>
</evidence>
<dbReference type="SUPFAM" id="SSF47413">
    <property type="entry name" value="lambda repressor-like DNA-binding domains"/>
    <property type="match status" value="1"/>
</dbReference>
<evidence type="ECO:0000256" key="1">
    <source>
        <dbReference type="ARBA" id="ARBA00004141"/>
    </source>
</evidence>
<evidence type="ECO:0000256" key="5">
    <source>
        <dbReference type="SAM" id="Phobius"/>
    </source>
</evidence>
<dbReference type="InterPro" id="IPR019109">
    <property type="entry name" value="MamF_MmsF"/>
</dbReference>
<gene>
    <name evidence="7" type="ORF">ACM46_15065</name>
</gene>
<feature type="transmembrane region" description="Helical" evidence="5">
    <location>
        <begin position="136"/>
        <end position="161"/>
    </location>
</feature>
<comment type="subcellular location">
    <subcellularLocation>
        <location evidence="1">Membrane</location>
        <topology evidence="1">Multi-pass membrane protein</topology>
    </subcellularLocation>
</comment>
<dbReference type="OrthoDB" id="1357763at2"/>
<dbReference type="Pfam" id="PF09685">
    <property type="entry name" value="MamF_MmsF"/>
    <property type="match status" value="1"/>
</dbReference>
<sequence length="178" mass="20426">MSQLLKYRENLNLTQEELSAKSGISVRTIQRIEAGTEPKGYTLKMLAKALNVKETELLNNPVNETVNYQLIKLINLSSLPFIIFPPMNILVPLLIMYFKKENNLMTKQMVSLQILWTLISVIVFFSSPFLNRIFSIDFPLVLIVAAIACIINIYIIILNAISIDRKGKMRIFLNFNFL</sequence>
<dbReference type="EMBL" id="LFND01000005">
    <property type="protein sequence ID" value="KMQ61352.1"/>
    <property type="molecule type" value="Genomic_DNA"/>
</dbReference>
<dbReference type="SMART" id="SM00530">
    <property type="entry name" value="HTH_XRE"/>
    <property type="match status" value="1"/>
</dbReference>
<dbReference type="Proteomes" id="UP000036261">
    <property type="component" value="Unassembled WGS sequence"/>
</dbReference>